<evidence type="ECO:0000256" key="3">
    <source>
        <dbReference type="ARBA" id="ARBA00022519"/>
    </source>
</evidence>
<dbReference type="CDD" id="cd07984">
    <property type="entry name" value="LPLAT_LABLAT-like"/>
    <property type="match status" value="1"/>
</dbReference>
<keyword evidence="5 7" id="KW-0472">Membrane</keyword>
<keyword evidence="7" id="KW-1133">Transmembrane helix</keyword>
<dbReference type="GO" id="GO:0005886">
    <property type="term" value="C:plasma membrane"/>
    <property type="evidence" value="ECO:0007669"/>
    <property type="project" value="UniProtKB-SubCell"/>
</dbReference>
<dbReference type="GO" id="GO:0009247">
    <property type="term" value="P:glycolipid biosynthetic process"/>
    <property type="evidence" value="ECO:0007669"/>
    <property type="project" value="UniProtKB-ARBA"/>
</dbReference>
<accession>A0A9D9NM33</accession>
<name>A0A9D9NM33_9BACT</name>
<dbReference type="AlphaFoldDB" id="A0A9D9NM33"/>
<evidence type="ECO:0000256" key="5">
    <source>
        <dbReference type="ARBA" id="ARBA00023136"/>
    </source>
</evidence>
<dbReference type="PANTHER" id="PTHR30606">
    <property type="entry name" value="LIPID A BIOSYNTHESIS LAUROYL ACYLTRANSFERASE"/>
    <property type="match status" value="1"/>
</dbReference>
<evidence type="ECO:0000313" key="8">
    <source>
        <dbReference type="EMBL" id="MBO8478098.1"/>
    </source>
</evidence>
<comment type="subcellular location">
    <subcellularLocation>
        <location evidence="1">Cell inner membrane</location>
    </subcellularLocation>
</comment>
<keyword evidence="4" id="KW-0808">Transferase</keyword>
<protein>
    <submittedName>
        <fullName evidence="8">Acyltransferase</fullName>
    </submittedName>
</protein>
<dbReference type="GO" id="GO:0016746">
    <property type="term" value="F:acyltransferase activity"/>
    <property type="evidence" value="ECO:0007669"/>
    <property type="project" value="UniProtKB-KW"/>
</dbReference>
<feature type="transmembrane region" description="Helical" evidence="7">
    <location>
        <begin position="30"/>
        <end position="50"/>
    </location>
</feature>
<comment type="caution">
    <text evidence="8">The sequence shown here is derived from an EMBL/GenBank/DDBJ whole genome shotgun (WGS) entry which is preliminary data.</text>
</comment>
<keyword evidence="7" id="KW-0812">Transmembrane</keyword>
<dbReference type="Proteomes" id="UP000823771">
    <property type="component" value="Unassembled WGS sequence"/>
</dbReference>
<evidence type="ECO:0000256" key="4">
    <source>
        <dbReference type="ARBA" id="ARBA00022679"/>
    </source>
</evidence>
<dbReference type="PANTHER" id="PTHR30606:SF9">
    <property type="entry name" value="LIPID A BIOSYNTHESIS LAUROYLTRANSFERASE"/>
    <property type="match status" value="1"/>
</dbReference>
<evidence type="ECO:0000256" key="1">
    <source>
        <dbReference type="ARBA" id="ARBA00004533"/>
    </source>
</evidence>
<evidence type="ECO:0000313" key="9">
    <source>
        <dbReference type="Proteomes" id="UP000823771"/>
    </source>
</evidence>
<sequence length="296" mass="34572">MAQGWKGQTRGGVFGYRFFIWLIRKAGIRAAYVFLYFVVPYFVIFAPRAVRSVWSYSRKSLGYGRCRSAIMVLSNFYSLGQILIDKVAINGGMPEKYSFTYENRSRFLEILDGDTGVVMIGAHVGNWEIGVPFFDKYGKRLNIVMYDNEHEKVKRVLESNAMSHDYKVIPVNGDSLAHVFSIMDAIRNREYVCFQGDRYTGSDKTLSCMFLGHEARFPMGPFLLASRLRTPVVFYFAMREKGMEYRFHFEPVLPEEGKSDMRSLLEKYVSALERTVRKYPSQWFNYYDFWNYAQKN</sequence>
<evidence type="ECO:0000256" key="7">
    <source>
        <dbReference type="SAM" id="Phobius"/>
    </source>
</evidence>
<evidence type="ECO:0000256" key="6">
    <source>
        <dbReference type="ARBA" id="ARBA00023315"/>
    </source>
</evidence>
<keyword evidence="6 8" id="KW-0012">Acyltransferase</keyword>
<dbReference type="EMBL" id="JADILZ010000040">
    <property type="protein sequence ID" value="MBO8478098.1"/>
    <property type="molecule type" value="Genomic_DNA"/>
</dbReference>
<gene>
    <name evidence="8" type="ORF">IAB80_04350</name>
</gene>
<keyword evidence="2" id="KW-1003">Cell membrane</keyword>
<proteinExistence type="predicted"/>
<reference evidence="8" key="2">
    <citation type="journal article" date="2021" name="PeerJ">
        <title>Extensive microbial diversity within the chicken gut microbiome revealed by metagenomics and culture.</title>
        <authorList>
            <person name="Gilroy R."/>
            <person name="Ravi A."/>
            <person name="Getino M."/>
            <person name="Pursley I."/>
            <person name="Horton D.L."/>
            <person name="Alikhan N.F."/>
            <person name="Baker D."/>
            <person name="Gharbi K."/>
            <person name="Hall N."/>
            <person name="Watson M."/>
            <person name="Adriaenssens E.M."/>
            <person name="Foster-Nyarko E."/>
            <person name="Jarju S."/>
            <person name="Secka A."/>
            <person name="Antonio M."/>
            <person name="Oren A."/>
            <person name="Chaudhuri R.R."/>
            <person name="La Ragione R."/>
            <person name="Hildebrand F."/>
            <person name="Pallen M.J."/>
        </authorList>
    </citation>
    <scope>NUCLEOTIDE SEQUENCE</scope>
    <source>
        <strain evidence="8">2478</strain>
    </source>
</reference>
<evidence type="ECO:0000256" key="2">
    <source>
        <dbReference type="ARBA" id="ARBA00022475"/>
    </source>
</evidence>
<organism evidence="8 9">
    <name type="scientific">Candidatus Cryptobacteroides excrementipullorum</name>
    <dbReference type="NCBI Taxonomy" id="2840761"/>
    <lineage>
        <taxon>Bacteria</taxon>
        <taxon>Pseudomonadati</taxon>
        <taxon>Bacteroidota</taxon>
        <taxon>Bacteroidia</taxon>
        <taxon>Bacteroidales</taxon>
        <taxon>Candidatus Cryptobacteroides</taxon>
    </lineage>
</organism>
<dbReference type="Pfam" id="PF03279">
    <property type="entry name" value="Lip_A_acyltrans"/>
    <property type="match status" value="1"/>
</dbReference>
<keyword evidence="3" id="KW-0997">Cell inner membrane</keyword>
<reference evidence="8" key="1">
    <citation type="submission" date="2020-10" db="EMBL/GenBank/DDBJ databases">
        <authorList>
            <person name="Gilroy R."/>
        </authorList>
    </citation>
    <scope>NUCLEOTIDE SEQUENCE</scope>
    <source>
        <strain evidence="8">2478</strain>
    </source>
</reference>
<dbReference type="InterPro" id="IPR004960">
    <property type="entry name" value="LipA_acyltrans"/>
</dbReference>